<dbReference type="PANTHER" id="PTHR11733">
    <property type="entry name" value="ZINC METALLOPROTEASE FAMILY M13 NEPRILYSIN-RELATED"/>
    <property type="match status" value="1"/>
</dbReference>
<name>A0A6G9AUA8_9BACT</name>
<dbReference type="InterPro" id="IPR018497">
    <property type="entry name" value="Peptidase_M13_C"/>
</dbReference>
<comment type="cofactor">
    <cofactor evidence="1">
        <name>Zn(2+)</name>
        <dbReference type="ChEBI" id="CHEBI:29105"/>
    </cofactor>
</comment>
<dbReference type="EMBL" id="CP050063">
    <property type="protein sequence ID" value="QIP15934.1"/>
    <property type="molecule type" value="Genomic_DNA"/>
</dbReference>
<feature type="domain" description="Peptidase M13 C-terminal" evidence="8">
    <location>
        <begin position="477"/>
        <end position="672"/>
    </location>
</feature>
<keyword evidence="4" id="KW-0479">Metal-binding</keyword>
<keyword evidence="6" id="KW-0862">Zinc</keyword>
<dbReference type="SUPFAM" id="SSF55486">
    <property type="entry name" value="Metalloproteases ('zincins'), catalytic domain"/>
    <property type="match status" value="1"/>
</dbReference>
<evidence type="ECO:0000256" key="5">
    <source>
        <dbReference type="ARBA" id="ARBA00022801"/>
    </source>
</evidence>
<evidence type="ECO:0000256" key="3">
    <source>
        <dbReference type="ARBA" id="ARBA00022670"/>
    </source>
</evidence>
<dbReference type="CDD" id="cd08662">
    <property type="entry name" value="M13"/>
    <property type="match status" value="1"/>
</dbReference>
<dbReference type="PROSITE" id="PS51885">
    <property type="entry name" value="NEPRILYSIN"/>
    <property type="match status" value="1"/>
</dbReference>
<evidence type="ECO:0000259" key="8">
    <source>
        <dbReference type="Pfam" id="PF01431"/>
    </source>
</evidence>
<dbReference type="PRINTS" id="PR00786">
    <property type="entry name" value="NEPRILYSIN"/>
</dbReference>
<dbReference type="GO" id="GO:0046872">
    <property type="term" value="F:metal ion binding"/>
    <property type="evidence" value="ECO:0007669"/>
    <property type="project" value="UniProtKB-KW"/>
</dbReference>
<keyword evidence="7" id="KW-0482">Metalloprotease</keyword>
<evidence type="ECO:0000259" key="9">
    <source>
        <dbReference type="Pfam" id="PF05649"/>
    </source>
</evidence>
<dbReference type="PROSITE" id="PS51257">
    <property type="entry name" value="PROKAR_LIPOPROTEIN"/>
    <property type="match status" value="1"/>
</dbReference>
<evidence type="ECO:0000256" key="1">
    <source>
        <dbReference type="ARBA" id="ARBA00001947"/>
    </source>
</evidence>
<protein>
    <submittedName>
        <fullName evidence="10">M13 family metallopeptidase</fullName>
    </submittedName>
</protein>
<evidence type="ECO:0000256" key="4">
    <source>
        <dbReference type="ARBA" id="ARBA00022723"/>
    </source>
</evidence>
<reference evidence="10 11" key="1">
    <citation type="submission" date="2020-03" db="EMBL/GenBank/DDBJ databases">
        <authorList>
            <person name="Kim M.K."/>
        </authorList>
    </citation>
    <scope>NUCLEOTIDE SEQUENCE [LARGE SCALE GENOMIC DNA]</scope>
    <source>
        <strain evidence="10 11">BT328</strain>
    </source>
</reference>
<dbReference type="InterPro" id="IPR024079">
    <property type="entry name" value="MetalloPept_cat_dom_sf"/>
</dbReference>
<dbReference type="AlphaFoldDB" id="A0A6G9AUA8"/>
<dbReference type="Gene3D" id="1.10.1380.10">
    <property type="entry name" value="Neutral endopeptidase , domain2"/>
    <property type="match status" value="1"/>
</dbReference>
<comment type="similarity">
    <text evidence="2">Belongs to the peptidase M13 family.</text>
</comment>
<dbReference type="Gene3D" id="3.40.390.10">
    <property type="entry name" value="Collagenase (Catalytic Domain)"/>
    <property type="match status" value="1"/>
</dbReference>
<dbReference type="Pfam" id="PF01431">
    <property type="entry name" value="Peptidase_M13"/>
    <property type="match status" value="1"/>
</dbReference>
<keyword evidence="11" id="KW-1185">Reference proteome</keyword>
<dbReference type="Pfam" id="PF05649">
    <property type="entry name" value="Peptidase_M13_N"/>
    <property type="match status" value="1"/>
</dbReference>
<gene>
    <name evidence="10" type="ORF">G8759_26530</name>
</gene>
<dbReference type="InterPro" id="IPR000718">
    <property type="entry name" value="Peptidase_M13"/>
</dbReference>
<evidence type="ECO:0000313" key="11">
    <source>
        <dbReference type="Proteomes" id="UP000501802"/>
    </source>
</evidence>
<sequence length="681" mass="77227">MTRTNRVLAVGLCMLVVTACQKKEKDETPARTSFFDKSGMDTTVLPGNDFFTYANGTWVKKTKIPDDQTGWGSFYLIYEENQKKTRSILEEAAKANAKSGSVEQKVGDFYASGMDTATINKLGYEPVKAELAKIAALTDYKQVLDYLATDETNRGGQFIGLYVGADDRQSSINRINFSQAGLSLPEKEYYTRTDEATKKVRAAFVAYVARLFTMVGVDPASAKTKADAILEFETALAKSHKAPVELRDPVANYHKFAVSDLTKQMPNLNWRSLLNKMSLERIDTVLVAQPGYYQALDKTLPTAPISLLKDRLVFDMLDHNASLLSKAFEQASFDFNSKTLYGQPQLPERWKRIADRTDGALGEALGQLWVKKYFPAEAKERMLTLVDNLQKVYRERIEKLDWMAPETKKVALTKLDKFVKKIGYPDKWKDYSDVEVKRDDYYGNVQRARKHAYKEDFAKINQPVDRSEWGMTPPTVNAYANPTNNEVVFPAGILQFPFFDKDADDAINYGGIAMVIGHEMTHLFDDQGRQYDASGNLRDWWTKQDAERFKTKVQTVVNQYSNYTVLDNLHLNGQLTLGENLADLGGITLAYQAFKLTDQGKSTDKIDGFTPDQRFFLGFAQVWRIKVRDETERAGISTDPHSPAKFRVNGPLTNFEPFYRAFDVKPGQKLYKPEVEQAKVW</sequence>
<evidence type="ECO:0000256" key="6">
    <source>
        <dbReference type="ARBA" id="ARBA00022833"/>
    </source>
</evidence>
<dbReference type="GO" id="GO:0004222">
    <property type="term" value="F:metalloendopeptidase activity"/>
    <property type="evidence" value="ECO:0007669"/>
    <property type="project" value="InterPro"/>
</dbReference>
<dbReference type="GO" id="GO:0016485">
    <property type="term" value="P:protein processing"/>
    <property type="evidence" value="ECO:0007669"/>
    <property type="project" value="TreeGrafter"/>
</dbReference>
<dbReference type="RefSeq" id="WP_167215169.1">
    <property type="nucleotide sequence ID" value="NZ_CP050063.1"/>
</dbReference>
<dbReference type="InterPro" id="IPR042089">
    <property type="entry name" value="Peptidase_M13_dom_2"/>
</dbReference>
<evidence type="ECO:0000256" key="2">
    <source>
        <dbReference type="ARBA" id="ARBA00007357"/>
    </source>
</evidence>
<evidence type="ECO:0000256" key="7">
    <source>
        <dbReference type="ARBA" id="ARBA00023049"/>
    </source>
</evidence>
<feature type="domain" description="Peptidase M13 N-terminal" evidence="9">
    <location>
        <begin position="46"/>
        <end position="425"/>
    </location>
</feature>
<keyword evidence="5" id="KW-0378">Hydrolase</keyword>
<dbReference type="KEGG" id="spib:G8759_26530"/>
<dbReference type="GO" id="GO:0005886">
    <property type="term" value="C:plasma membrane"/>
    <property type="evidence" value="ECO:0007669"/>
    <property type="project" value="TreeGrafter"/>
</dbReference>
<organism evidence="10 11">
    <name type="scientific">Spirosoma aureum</name>
    <dbReference type="NCBI Taxonomy" id="2692134"/>
    <lineage>
        <taxon>Bacteria</taxon>
        <taxon>Pseudomonadati</taxon>
        <taxon>Bacteroidota</taxon>
        <taxon>Cytophagia</taxon>
        <taxon>Cytophagales</taxon>
        <taxon>Cytophagaceae</taxon>
        <taxon>Spirosoma</taxon>
    </lineage>
</organism>
<dbReference type="PANTHER" id="PTHR11733:SF167">
    <property type="entry name" value="FI17812P1-RELATED"/>
    <property type="match status" value="1"/>
</dbReference>
<keyword evidence="3" id="KW-0645">Protease</keyword>
<dbReference type="InterPro" id="IPR008753">
    <property type="entry name" value="Peptidase_M13_N"/>
</dbReference>
<evidence type="ECO:0000313" key="10">
    <source>
        <dbReference type="EMBL" id="QIP15934.1"/>
    </source>
</evidence>
<proteinExistence type="inferred from homology"/>
<dbReference type="Proteomes" id="UP000501802">
    <property type="component" value="Chromosome"/>
</dbReference>
<accession>A0A6G9AUA8</accession>